<dbReference type="CDD" id="cd01392">
    <property type="entry name" value="HTH_LacI"/>
    <property type="match status" value="1"/>
</dbReference>
<dbReference type="AlphaFoldDB" id="A0A7W7VBX4"/>
<dbReference type="SUPFAM" id="SSF53822">
    <property type="entry name" value="Periplasmic binding protein-like I"/>
    <property type="match status" value="1"/>
</dbReference>
<dbReference type="InterPro" id="IPR010982">
    <property type="entry name" value="Lambda_DNA-bd_dom_sf"/>
</dbReference>
<evidence type="ECO:0000259" key="4">
    <source>
        <dbReference type="PROSITE" id="PS50932"/>
    </source>
</evidence>
<keyword evidence="3" id="KW-0804">Transcription</keyword>
<keyword evidence="6" id="KW-1185">Reference proteome</keyword>
<dbReference type="Gene3D" id="3.40.50.2300">
    <property type="match status" value="2"/>
</dbReference>
<feature type="domain" description="HTH lacI-type" evidence="4">
    <location>
        <begin position="9"/>
        <end position="64"/>
    </location>
</feature>
<dbReference type="InterPro" id="IPR046335">
    <property type="entry name" value="LacI/GalR-like_sensor"/>
</dbReference>
<organism evidence="5 6">
    <name type="scientific">Actinophytocola algeriensis</name>
    <dbReference type="NCBI Taxonomy" id="1768010"/>
    <lineage>
        <taxon>Bacteria</taxon>
        <taxon>Bacillati</taxon>
        <taxon>Actinomycetota</taxon>
        <taxon>Actinomycetes</taxon>
        <taxon>Pseudonocardiales</taxon>
        <taxon>Pseudonocardiaceae</taxon>
    </lineage>
</organism>
<dbReference type="InterPro" id="IPR000843">
    <property type="entry name" value="HTH_LacI"/>
</dbReference>
<name>A0A7W7VBX4_9PSEU</name>
<gene>
    <name evidence="5" type="ORF">FHR82_000783</name>
</gene>
<evidence type="ECO:0000256" key="3">
    <source>
        <dbReference type="ARBA" id="ARBA00023163"/>
    </source>
</evidence>
<reference evidence="5 6" key="1">
    <citation type="submission" date="2020-08" db="EMBL/GenBank/DDBJ databases">
        <title>Genomic Encyclopedia of Type Strains, Phase III (KMG-III): the genomes of soil and plant-associated and newly described type strains.</title>
        <authorList>
            <person name="Whitman W."/>
        </authorList>
    </citation>
    <scope>NUCLEOTIDE SEQUENCE [LARGE SCALE GENOMIC DNA]</scope>
    <source>
        <strain evidence="5 6">CECT 8960</strain>
    </source>
</reference>
<dbReference type="Pfam" id="PF00356">
    <property type="entry name" value="LacI"/>
    <property type="match status" value="1"/>
</dbReference>
<proteinExistence type="predicted"/>
<dbReference type="SUPFAM" id="SSF47413">
    <property type="entry name" value="lambda repressor-like DNA-binding domains"/>
    <property type="match status" value="1"/>
</dbReference>
<dbReference type="SMART" id="SM00354">
    <property type="entry name" value="HTH_LACI"/>
    <property type="match status" value="1"/>
</dbReference>
<keyword evidence="2 5" id="KW-0238">DNA-binding</keyword>
<dbReference type="GO" id="GO:0000976">
    <property type="term" value="F:transcription cis-regulatory region binding"/>
    <property type="evidence" value="ECO:0007669"/>
    <property type="project" value="TreeGrafter"/>
</dbReference>
<keyword evidence="1" id="KW-0805">Transcription regulation</keyword>
<dbReference type="PROSITE" id="PS50932">
    <property type="entry name" value="HTH_LACI_2"/>
    <property type="match status" value="1"/>
</dbReference>
<dbReference type="InterPro" id="IPR028082">
    <property type="entry name" value="Peripla_BP_I"/>
</dbReference>
<dbReference type="GO" id="GO:0003700">
    <property type="term" value="F:DNA-binding transcription factor activity"/>
    <property type="evidence" value="ECO:0007669"/>
    <property type="project" value="TreeGrafter"/>
</dbReference>
<dbReference type="CDD" id="cd06279">
    <property type="entry name" value="PBP1_LacI-like"/>
    <property type="match status" value="1"/>
</dbReference>
<dbReference type="PANTHER" id="PTHR30146:SF138">
    <property type="entry name" value="TRANSCRIPTIONAL REGULATORY PROTEIN"/>
    <property type="match status" value="1"/>
</dbReference>
<dbReference type="Proteomes" id="UP000520767">
    <property type="component" value="Unassembled WGS sequence"/>
</dbReference>
<comment type="caution">
    <text evidence="5">The sequence shown here is derived from an EMBL/GenBank/DDBJ whole genome shotgun (WGS) entry which is preliminary data.</text>
</comment>
<dbReference type="PANTHER" id="PTHR30146">
    <property type="entry name" value="LACI-RELATED TRANSCRIPTIONAL REPRESSOR"/>
    <property type="match status" value="1"/>
</dbReference>
<dbReference type="Pfam" id="PF13377">
    <property type="entry name" value="Peripla_BP_3"/>
    <property type="match status" value="1"/>
</dbReference>
<dbReference type="RefSeq" id="WP_184808806.1">
    <property type="nucleotide sequence ID" value="NZ_JACHJQ010000001.1"/>
</dbReference>
<accession>A0A7W7VBX4</accession>
<evidence type="ECO:0000256" key="2">
    <source>
        <dbReference type="ARBA" id="ARBA00023125"/>
    </source>
</evidence>
<protein>
    <submittedName>
        <fullName evidence="5">DNA-binding LacI/PurR family transcriptional regulator</fullName>
    </submittedName>
</protein>
<evidence type="ECO:0000313" key="5">
    <source>
        <dbReference type="EMBL" id="MBB4904573.1"/>
    </source>
</evidence>
<evidence type="ECO:0000256" key="1">
    <source>
        <dbReference type="ARBA" id="ARBA00023015"/>
    </source>
</evidence>
<sequence length="359" mass="37719">MTQDRERRPTLDTIAQRVGVSRATVSNAYNRPDQLSGALRERIIATAKQLGYAGPDPVARSLATKQAGSVAFMLCDGLSSAFSDPALSIMLDALSSTMDTGERSLLLLPGVSGDGPRAQSVMRAQTDVVVAYSLPDNAPALEAVRARDLPLVVVDQPFVPKSARVRVDDRGGAYLAAKHVAGLGHRHVGIVGLGLSADGVGGPVSPQRIEQAHFEVTLDRLAGYREALGEQGILADAVPFWEAPGNAREMGREGARWLFGLEPRPTAVLCMSDELALGAIRAANELGLSVPGEVSVVGFDDTPAASWADPPLTTVRQDLVAKGRQAGELALRMLDGARPGRPVTIGVDLQVRGSTAAVV</sequence>
<evidence type="ECO:0000313" key="6">
    <source>
        <dbReference type="Proteomes" id="UP000520767"/>
    </source>
</evidence>
<dbReference type="EMBL" id="JACHJQ010000001">
    <property type="protein sequence ID" value="MBB4904573.1"/>
    <property type="molecule type" value="Genomic_DNA"/>
</dbReference>
<dbReference type="Gene3D" id="1.10.260.40">
    <property type="entry name" value="lambda repressor-like DNA-binding domains"/>
    <property type="match status" value="1"/>
</dbReference>